<evidence type="ECO:0000256" key="18">
    <source>
        <dbReference type="HAMAP-Rule" id="MF_00399"/>
    </source>
</evidence>
<feature type="region of interest" description="Disordered" evidence="19">
    <location>
        <begin position="155"/>
        <end position="177"/>
    </location>
</feature>
<name>A0A829Y7W3_9GAMM</name>
<feature type="transmembrane region" description="Helical" evidence="18">
    <location>
        <begin position="375"/>
        <end position="400"/>
    </location>
</feature>
<evidence type="ECO:0000313" key="21">
    <source>
        <dbReference type="EMBL" id="GFE79055.1"/>
    </source>
</evidence>
<evidence type="ECO:0000256" key="15">
    <source>
        <dbReference type="ARBA" id="ARBA00023284"/>
    </source>
</evidence>
<dbReference type="InterPro" id="IPR028250">
    <property type="entry name" value="DsbDN"/>
</dbReference>
<evidence type="ECO:0000256" key="16">
    <source>
        <dbReference type="ARBA" id="ARBA00047388"/>
    </source>
</evidence>
<feature type="region of interest" description="Disordered" evidence="19">
    <location>
        <begin position="292"/>
        <end position="313"/>
    </location>
</feature>
<organism evidence="21 22">
    <name type="scientific">Steroidobacter agaridevorans</name>
    <dbReference type="NCBI Taxonomy" id="2695856"/>
    <lineage>
        <taxon>Bacteria</taxon>
        <taxon>Pseudomonadati</taxon>
        <taxon>Pseudomonadota</taxon>
        <taxon>Gammaproteobacteria</taxon>
        <taxon>Steroidobacterales</taxon>
        <taxon>Steroidobacteraceae</taxon>
        <taxon>Steroidobacter</taxon>
    </lineage>
</organism>
<evidence type="ECO:0000256" key="4">
    <source>
        <dbReference type="ARBA" id="ARBA00022475"/>
    </source>
</evidence>
<evidence type="ECO:0000256" key="9">
    <source>
        <dbReference type="ARBA" id="ARBA00022982"/>
    </source>
</evidence>
<keyword evidence="15 18" id="KW-0676">Redox-active center</keyword>
<dbReference type="Pfam" id="PF13899">
    <property type="entry name" value="Thioredoxin_7"/>
    <property type="match status" value="1"/>
</dbReference>
<evidence type="ECO:0000256" key="11">
    <source>
        <dbReference type="ARBA" id="ARBA00023002"/>
    </source>
</evidence>
<feature type="transmembrane region" description="Helical" evidence="18">
    <location>
        <begin position="497"/>
        <end position="517"/>
    </location>
</feature>
<evidence type="ECO:0000256" key="19">
    <source>
        <dbReference type="SAM" id="MobiDB-lite"/>
    </source>
</evidence>
<keyword evidence="12 18" id="KW-0520">NAD</keyword>
<sequence precursor="true">MGWLAAAVLAWLALAQPALAADDFLAPQDAYRYTIDAEGDRIVVHWKVAKGYYLYKKKMAVASTMATVQLAEPQWPKGEDHTDDYFGTQEIYRGNVEVPVAFTVHSGERPKKLALELKLQGCADAGLCYPPQRWKTEIDLPAAASQSGGGGFSSLFKSKSGAPGATQQQDDFLPPDEAFRFGAGMEKPDSVALTWVIAEDYYMYRDRLQVTTDTPGVTLGKLQLPKGEMKHDENFGNTEVYHEILEASLPIARPAGSGGTLDLKVTYQGCAEGGLCYNPIVKNVSLELPPSDTATTLPADAQPGAADASSTSRAPVAEQDKLASLIRDGNLFAVLATFFGLGILLSFTPCVLPMIPILSGIIVGQGGTVTPARGFSLAFTYVQGMALTYAAAGAAFVLAFKQAPQAFFQQPWIITLMTLLFVVLALAMFGAFTLQLPSSLQTKLTNVSNEQKSGTYVGTFIMGALSALVVTACVAPAIIAALSVISQTGQIARGAGALYATGLGMGVPLLIVGASAGSLLPKAGPWMDVVKSLFGVLFLAVAVYLAAPLLPESAVMLLWSLLAVLSGYWVFSLKARDGNPAAAPLRGMGLIAVVYGILLLIGAASGSKDPLKPLDRLAASGGGAGTQEHVLAFQRIKTVSDLENAVATAMAAGKPVMLDFYADWCVSCKEMEKFTFPDPGVQSALANAVLLQADVTANDDADKALMNRFEIFGPPTIAFYGADGVERKDFRLVGFVPAERFRDHVKAAFGS</sequence>
<dbReference type="EMBL" id="BLJN01000001">
    <property type="protein sequence ID" value="GFE79055.1"/>
    <property type="molecule type" value="Genomic_DNA"/>
</dbReference>
<evidence type="ECO:0000256" key="10">
    <source>
        <dbReference type="ARBA" id="ARBA00022989"/>
    </source>
</evidence>
<dbReference type="GO" id="GO:0005886">
    <property type="term" value="C:plasma membrane"/>
    <property type="evidence" value="ECO:0007669"/>
    <property type="project" value="UniProtKB-SubCell"/>
</dbReference>
<dbReference type="InterPro" id="IPR003834">
    <property type="entry name" value="Cyt_c_assmbl_TM_dom"/>
</dbReference>
<dbReference type="Gene3D" id="3.40.30.10">
    <property type="entry name" value="Glutaredoxin"/>
    <property type="match status" value="1"/>
</dbReference>
<feature type="transmembrane region" description="Helical" evidence="18">
    <location>
        <begin position="529"/>
        <end position="547"/>
    </location>
</feature>
<feature type="transmembrane region" description="Helical" evidence="18">
    <location>
        <begin position="412"/>
        <end position="434"/>
    </location>
</feature>
<gene>
    <name evidence="18 21" type="primary">dsbD</name>
    <name evidence="21" type="ORF">GCM10011487_10550</name>
</gene>
<keyword evidence="5 18" id="KW-0997">Cell inner membrane</keyword>
<keyword evidence="8 18" id="KW-0201">Cytochrome c-type biogenesis</keyword>
<keyword evidence="13 18" id="KW-0472">Membrane</keyword>
<keyword evidence="22" id="KW-1185">Reference proteome</keyword>
<feature type="disulfide bond" description="Redox-active" evidence="18">
    <location>
        <begin position="665"/>
        <end position="668"/>
    </location>
</feature>
<comment type="similarity">
    <text evidence="2 18">Belongs to the thioredoxin family. DsbD subfamily.</text>
</comment>
<dbReference type="InterPro" id="IPR036249">
    <property type="entry name" value="Thioredoxin-like_sf"/>
</dbReference>
<evidence type="ECO:0000259" key="20">
    <source>
        <dbReference type="PROSITE" id="PS51352"/>
    </source>
</evidence>
<dbReference type="Gene3D" id="2.60.40.1250">
    <property type="entry name" value="Thiol:disulfide interchange protein DsbD, N-terminal domain"/>
    <property type="match status" value="2"/>
</dbReference>
<dbReference type="GO" id="GO:0017004">
    <property type="term" value="P:cytochrome complex assembly"/>
    <property type="evidence" value="ECO:0007669"/>
    <property type="project" value="UniProtKB-UniRule"/>
</dbReference>
<dbReference type="PROSITE" id="PS51352">
    <property type="entry name" value="THIOREDOXIN_2"/>
    <property type="match status" value="1"/>
</dbReference>
<dbReference type="SUPFAM" id="SSF52833">
    <property type="entry name" value="Thioredoxin-like"/>
    <property type="match status" value="1"/>
</dbReference>
<evidence type="ECO:0000256" key="14">
    <source>
        <dbReference type="ARBA" id="ARBA00023157"/>
    </source>
</evidence>
<evidence type="ECO:0000256" key="17">
    <source>
        <dbReference type="ARBA" id="ARBA00047804"/>
    </source>
</evidence>
<feature type="transmembrane region" description="Helical" evidence="18">
    <location>
        <begin position="331"/>
        <end position="363"/>
    </location>
</feature>
<keyword evidence="6 18" id="KW-0812">Transmembrane</keyword>
<feature type="disulfide bond" description="Redox-active" evidence="18">
    <location>
        <begin position="270"/>
        <end position="276"/>
    </location>
</feature>
<dbReference type="Pfam" id="PF02683">
    <property type="entry name" value="DsbD_TM"/>
    <property type="match status" value="1"/>
</dbReference>
<comment type="caution">
    <text evidence="21">The sequence shown here is derived from an EMBL/GenBank/DDBJ whole genome shotgun (WGS) entry which is preliminary data.</text>
</comment>
<dbReference type="PROSITE" id="PS00194">
    <property type="entry name" value="THIOREDOXIN_1"/>
    <property type="match status" value="1"/>
</dbReference>
<comment type="caution">
    <text evidence="18">Lacks conserved residue(s) required for the propagation of feature annotation.</text>
</comment>
<keyword evidence="7 18" id="KW-0732">Signal</keyword>
<proteinExistence type="inferred from homology"/>
<keyword evidence="10 18" id="KW-1133">Transmembrane helix</keyword>
<comment type="catalytic activity">
    <reaction evidence="16 18">
        <text>[protein]-dithiol + NAD(+) = [protein]-disulfide + NADH + H(+)</text>
        <dbReference type="Rhea" id="RHEA:18749"/>
        <dbReference type="Rhea" id="RHEA-COMP:10593"/>
        <dbReference type="Rhea" id="RHEA-COMP:10594"/>
        <dbReference type="ChEBI" id="CHEBI:15378"/>
        <dbReference type="ChEBI" id="CHEBI:29950"/>
        <dbReference type="ChEBI" id="CHEBI:50058"/>
        <dbReference type="ChEBI" id="CHEBI:57540"/>
        <dbReference type="ChEBI" id="CHEBI:57945"/>
        <dbReference type="EC" id="1.8.1.8"/>
    </reaction>
</comment>
<evidence type="ECO:0000313" key="22">
    <source>
        <dbReference type="Proteomes" id="UP000445000"/>
    </source>
</evidence>
<feature type="transmembrane region" description="Helical" evidence="18">
    <location>
        <begin position="583"/>
        <end position="604"/>
    </location>
</feature>
<reference evidence="22" key="1">
    <citation type="submission" date="2020-01" db="EMBL/GenBank/DDBJ databases">
        <title>'Steroidobacter agaridevorans' sp. nov., agar-degrading bacteria isolated from rhizosphere soils.</title>
        <authorList>
            <person name="Ikenaga M."/>
            <person name="Kataoka M."/>
            <person name="Murouchi A."/>
            <person name="Katsuragi S."/>
            <person name="Sakai M."/>
        </authorList>
    </citation>
    <scope>NUCLEOTIDE SEQUENCE [LARGE SCALE GENOMIC DNA]</scope>
    <source>
        <strain evidence="22">YU21-B</strain>
    </source>
</reference>
<dbReference type="SUPFAM" id="SSF74863">
    <property type="entry name" value="Thiol:disulfide interchange protein DsbD, N-terminal domain (DsbD-alpha)"/>
    <property type="match status" value="2"/>
</dbReference>
<feature type="transmembrane region" description="Helical" evidence="18">
    <location>
        <begin position="553"/>
        <end position="571"/>
    </location>
</feature>
<dbReference type="EC" id="1.8.1.8" evidence="18"/>
<dbReference type="InterPro" id="IPR036929">
    <property type="entry name" value="DsbDN_sf"/>
</dbReference>
<feature type="signal peptide" evidence="18">
    <location>
        <begin position="1"/>
        <end position="20"/>
    </location>
</feature>
<dbReference type="HAMAP" id="MF_00399">
    <property type="entry name" value="DbsD"/>
    <property type="match status" value="1"/>
</dbReference>
<keyword evidence="4 18" id="KW-1003">Cell membrane</keyword>
<dbReference type="Pfam" id="PF11412">
    <property type="entry name" value="DsbD_N"/>
    <property type="match status" value="2"/>
</dbReference>
<comment type="subcellular location">
    <subcellularLocation>
        <location evidence="1 18">Cell inner membrane</location>
        <topology evidence="1 18">Multi-pass membrane protein</topology>
    </subcellularLocation>
</comment>
<feature type="transmembrane region" description="Helical" evidence="18">
    <location>
        <begin position="455"/>
        <end position="485"/>
    </location>
</feature>
<dbReference type="NCBIfam" id="NF001419">
    <property type="entry name" value="PRK00293.1"/>
    <property type="match status" value="1"/>
</dbReference>
<dbReference type="InterPro" id="IPR022910">
    <property type="entry name" value="Thiol_diS_interchange_DbsD"/>
</dbReference>
<dbReference type="GO" id="GO:0045454">
    <property type="term" value="P:cell redox homeostasis"/>
    <property type="evidence" value="ECO:0007669"/>
    <property type="project" value="TreeGrafter"/>
</dbReference>
<evidence type="ECO:0000256" key="2">
    <source>
        <dbReference type="ARBA" id="ARBA00007241"/>
    </source>
</evidence>
<dbReference type="InterPro" id="IPR017937">
    <property type="entry name" value="Thioredoxin_CS"/>
</dbReference>
<evidence type="ECO:0000256" key="7">
    <source>
        <dbReference type="ARBA" id="ARBA00022729"/>
    </source>
</evidence>
<dbReference type="InterPro" id="IPR035671">
    <property type="entry name" value="DsbD_gamma"/>
</dbReference>
<keyword evidence="14 18" id="KW-1015">Disulfide bond</keyword>
<keyword evidence="11 18" id="KW-0560">Oxidoreductase</keyword>
<evidence type="ECO:0000256" key="5">
    <source>
        <dbReference type="ARBA" id="ARBA00022519"/>
    </source>
</evidence>
<dbReference type="Proteomes" id="UP000445000">
    <property type="component" value="Unassembled WGS sequence"/>
</dbReference>
<dbReference type="CDD" id="cd02953">
    <property type="entry name" value="DsbDgamma"/>
    <property type="match status" value="1"/>
</dbReference>
<evidence type="ECO:0000256" key="13">
    <source>
        <dbReference type="ARBA" id="ARBA00023136"/>
    </source>
</evidence>
<comment type="catalytic activity">
    <reaction evidence="17 18">
        <text>[protein]-dithiol + NADP(+) = [protein]-disulfide + NADPH + H(+)</text>
        <dbReference type="Rhea" id="RHEA:18753"/>
        <dbReference type="Rhea" id="RHEA-COMP:10593"/>
        <dbReference type="Rhea" id="RHEA-COMP:10594"/>
        <dbReference type="ChEBI" id="CHEBI:15378"/>
        <dbReference type="ChEBI" id="CHEBI:29950"/>
        <dbReference type="ChEBI" id="CHEBI:50058"/>
        <dbReference type="ChEBI" id="CHEBI:57783"/>
        <dbReference type="ChEBI" id="CHEBI:58349"/>
        <dbReference type="EC" id="1.8.1.8"/>
    </reaction>
</comment>
<comment type="function">
    <text evidence="18">Required to facilitate the formation of correct disulfide bonds in some periplasmic proteins and for the assembly of the periplasmic c-type cytochromes. Acts by transferring electrons from cytoplasmic thioredoxin to the periplasm. This transfer involves a cascade of disulfide bond formation and reduction steps.</text>
</comment>
<dbReference type="GO" id="GO:0047134">
    <property type="term" value="F:protein-disulfide reductase [NAD(P)H] activity"/>
    <property type="evidence" value="ECO:0007669"/>
    <property type="project" value="UniProtKB-UniRule"/>
</dbReference>
<evidence type="ECO:0000256" key="6">
    <source>
        <dbReference type="ARBA" id="ARBA00022692"/>
    </source>
</evidence>
<evidence type="ECO:0000256" key="1">
    <source>
        <dbReference type="ARBA" id="ARBA00004429"/>
    </source>
</evidence>
<dbReference type="PANTHER" id="PTHR32234">
    <property type="entry name" value="THIOL:DISULFIDE INTERCHANGE PROTEIN DSBD"/>
    <property type="match status" value="1"/>
</dbReference>
<dbReference type="GO" id="GO:0009055">
    <property type="term" value="F:electron transfer activity"/>
    <property type="evidence" value="ECO:0007669"/>
    <property type="project" value="UniProtKB-UniRule"/>
</dbReference>
<protein>
    <recommendedName>
        <fullName evidence="18">Thiol:disulfide interchange protein DsbD</fullName>
        <ecNumber evidence="18">1.8.1.8</ecNumber>
    </recommendedName>
    <alternativeName>
        <fullName evidence="18">Protein-disulfide reductase</fullName>
        <shortName evidence="18">Disulfide reductase</shortName>
    </alternativeName>
</protein>
<feature type="chain" id="PRO_5033195154" description="Thiol:disulfide interchange protein DsbD" evidence="18">
    <location>
        <begin position="21"/>
        <end position="751"/>
    </location>
</feature>
<dbReference type="PANTHER" id="PTHR32234:SF0">
    <property type="entry name" value="THIOL:DISULFIDE INTERCHANGE PROTEIN DSBD"/>
    <property type="match status" value="1"/>
</dbReference>
<dbReference type="InterPro" id="IPR013766">
    <property type="entry name" value="Thioredoxin_domain"/>
</dbReference>
<evidence type="ECO:0000256" key="12">
    <source>
        <dbReference type="ARBA" id="ARBA00023027"/>
    </source>
</evidence>
<keyword evidence="3 18" id="KW-0813">Transport</keyword>
<evidence type="ECO:0000256" key="3">
    <source>
        <dbReference type="ARBA" id="ARBA00022448"/>
    </source>
</evidence>
<dbReference type="AlphaFoldDB" id="A0A829Y7W3"/>
<keyword evidence="9 18" id="KW-0249">Electron transport</keyword>
<accession>A0A829Y7W3</accession>
<evidence type="ECO:0000256" key="8">
    <source>
        <dbReference type="ARBA" id="ARBA00022748"/>
    </source>
</evidence>
<feature type="domain" description="Thioredoxin" evidence="20">
    <location>
        <begin position="603"/>
        <end position="750"/>
    </location>
</feature>